<comment type="caution">
    <text evidence="3">The sequence shown here is derived from an EMBL/GenBank/DDBJ whole genome shotgun (WGS) entry which is preliminary data.</text>
</comment>
<feature type="domain" description="HTH cro/C1-type" evidence="2">
    <location>
        <begin position="20"/>
        <end position="46"/>
    </location>
</feature>
<keyword evidence="4" id="KW-1185">Reference proteome</keyword>
<dbReference type="InterPro" id="IPR043129">
    <property type="entry name" value="ATPase_NBD"/>
</dbReference>
<dbReference type="InterPro" id="IPR000600">
    <property type="entry name" value="ROK"/>
</dbReference>
<dbReference type="RefSeq" id="WP_344952088.1">
    <property type="nucleotide sequence ID" value="NZ_BAABDC010000015.1"/>
</dbReference>
<dbReference type="Gene3D" id="1.10.10.10">
    <property type="entry name" value="Winged helix-like DNA-binding domain superfamily/Winged helix DNA-binding domain"/>
    <property type="match status" value="1"/>
</dbReference>
<evidence type="ECO:0000256" key="1">
    <source>
        <dbReference type="ARBA" id="ARBA00006479"/>
    </source>
</evidence>
<dbReference type="SUPFAM" id="SSF46785">
    <property type="entry name" value="Winged helix' DNA-binding domain"/>
    <property type="match status" value="1"/>
</dbReference>
<dbReference type="InterPro" id="IPR001387">
    <property type="entry name" value="Cro/C1-type_HTH"/>
</dbReference>
<dbReference type="Pfam" id="PF12802">
    <property type="entry name" value="MarR_2"/>
    <property type="match status" value="1"/>
</dbReference>
<evidence type="ECO:0000313" key="4">
    <source>
        <dbReference type="Proteomes" id="UP001501468"/>
    </source>
</evidence>
<dbReference type="InterPro" id="IPR011991">
    <property type="entry name" value="ArsR-like_HTH"/>
</dbReference>
<accession>A0ABP7ERZ9</accession>
<proteinExistence type="inferred from homology"/>
<evidence type="ECO:0000259" key="2">
    <source>
        <dbReference type="PROSITE" id="PS50943"/>
    </source>
</evidence>
<dbReference type="InterPro" id="IPR036390">
    <property type="entry name" value="WH_DNA-bd_sf"/>
</dbReference>
<dbReference type="CDD" id="cd00090">
    <property type="entry name" value="HTH_ARSR"/>
    <property type="match status" value="1"/>
</dbReference>
<dbReference type="InterPro" id="IPR036388">
    <property type="entry name" value="WH-like_DNA-bd_sf"/>
</dbReference>
<reference evidence="4" key="1">
    <citation type="journal article" date="2019" name="Int. J. Syst. Evol. Microbiol.">
        <title>The Global Catalogue of Microorganisms (GCM) 10K type strain sequencing project: providing services to taxonomists for standard genome sequencing and annotation.</title>
        <authorList>
            <consortium name="The Broad Institute Genomics Platform"/>
            <consortium name="The Broad Institute Genome Sequencing Center for Infectious Disease"/>
            <person name="Wu L."/>
            <person name="Ma J."/>
        </authorList>
    </citation>
    <scope>NUCLEOTIDE SEQUENCE [LARGE SCALE GENOMIC DNA]</scope>
    <source>
        <strain evidence="4">JCM 17125</strain>
    </source>
</reference>
<evidence type="ECO:0000313" key="3">
    <source>
        <dbReference type="EMBL" id="GAA3722590.1"/>
    </source>
</evidence>
<dbReference type="CDD" id="cd23763">
    <property type="entry name" value="ASKHA_ATPase_ROK"/>
    <property type="match status" value="1"/>
</dbReference>
<protein>
    <submittedName>
        <fullName evidence="3">ROK family transcriptional regulator</fullName>
    </submittedName>
</protein>
<gene>
    <name evidence="3" type="ORF">GCM10022399_43720</name>
</gene>
<dbReference type="SUPFAM" id="SSF53067">
    <property type="entry name" value="Actin-like ATPase domain"/>
    <property type="match status" value="1"/>
</dbReference>
<dbReference type="PROSITE" id="PS50943">
    <property type="entry name" value="HTH_CROC1"/>
    <property type="match status" value="1"/>
</dbReference>
<dbReference type="Gene3D" id="3.30.420.40">
    <property type="match status" value="2"/>
</dbReference>
<organism evidence="3 4">
    <name type="scientific">Terrabacter ginsenosidimutans</name>
    <dbReference type="NCBI Taxonomy" id="490575"/>
    <lineage>
        <taxon>Bacteria</taxon>
        <taxon>Bacillati</taxon>
        <taxon>Actinomycetota</taxon>
        <taxon>Actinomycetes</taxon>
        <taxon>Micrococcales</taxon>
        <taxon>Intrasporangiaceae</taxon>
        <taxon>Terrabacter</taxon>
    </lineage>
</organism>
<dbReference type="PANTHER" id="PTHR18964">
    <property type="entry name" value="ROK (REPRESSOR, ORF, KINASE) FAMILY"/>
    <property type="match status" value="1"/>
</dbReference>
<dbReference type="PANTHER" id="PTHR18964:SF149">
    <property type="entry name" value="BIFUNCTIONAL UDP-N-ACETYLGLUCOSAMINE 2-EPIMERASE_N-ACETYLMANNOSAMINE KINASE"/>
    <property type="match status" value="1"/>
</dbReference>
<sequence length="391" mass="40784">MSSAKPSLELLRSLTEEHVLRALMDHRRLTRAEIAALTGISKPTISEGVRRLVDMGLVVDTGERSTGRGRAGSYHALSPECGTALVVSITPRGVTAESVDPFGAVVASSDVPLDRGAGAYAVTRALMTALEHVEAAEKASRTRSGGVRRRVAVVSAADPVDRGTGRLVHLPDAPFLVGDLDPRSLLAATVDGPVFVDNDVNWAARAEQAAGAGGAVEGSSDFVYLYLDEGLGCAVVSDGEVRRGHSGLAGEIAHLVTEGQHGRASRLTEVFAQLDLRRSGSTAIDVDRLRRRVADAPRGDATLAALGVAVSGVLEAVIALADPEVVVVGGGWGREEAFVDELRRRSAGLPRQVPVVPAVIDDEPQLAGARAAALAQLREIVVGTARRPPSA</sequence>
<dbReference type="InterPro" id="IPR000835">
    <property type="entry name" value="HTH_MarR-typ"/>
</dbReference>
<name>A0ABP7ERZ9_9MICO</name>
<dbReference type="EMBL" id="BAABDC010000015">
    <property type="protein sequence ID" value="GAA3722590.1"/>
    <property type="molecule type" value="Genomic_DNA"/>
</dbReference>
<dbReference type="Proteomes" id="UP001501468">
    <property type="component" value="Unassembled WGS sequence"/>
</dbReference>
<dbReference type="Pfam" id="PF00480">
    <property type="entry name" value="ROK"/>
    <property type="match status" value="1"/>
</dbReference>
<comment type="similarity">
    <text evidence="1">Belongs to the ROK (NagC/XylR) family.</text>
</comment>